<dbReference type="CDD" id="cd01012">
    <property type="entry name" value="YcaC_related"/>
    <property type="match status" value="1"/>
</dbReference>
<name>A0A8W8JZE9_MAGGI</name>
<dbReference type="Proteomes" id="UP000005408">
    <property type="component" value="Unassembled WGS sequence"/>
</dbReference>
<dbReference type="InterPro" id="IPR036380">
    <property type="entry name" value="Isochorismatase-like_sf"/>
</dbReference>
<dbReference type="Gene3D" id="3.40.50.850">
    <property type="entry name" value="Isochorismatase-like"/>
    <property type="match status" value="1"/>
</dbReference>
<dbReference type="OMA" id="QHACANI"/>
<keyword evidence="4" id="KW-1185">Reference proteome</keyword>
<comment type="similarity">
    <text evidence="1">Belongs to the isochorismatase family.</text>
</comment>
<dbReference type="InterPro" id="IPR000868">
    <property type="entry name" value="Isochorismatase-like_dom"/>
</dbReference>
<evidence type="ECO:0000259" key="2">
    <source>
        <dbReference type="Pfam" id="PF00857"/>
    </source>
</evidence>
<sequence length="197" mass="22268">MASQSLKLGNIKPENAIFFMCDIQEKFRPVIKYFKEILEIAEKLVEASTILSIPLIVTEQYPKGLGETVPELKEKLKEGQARFSKTKFTMLIPEVISQLESNQAIQHVVLFGIETHVCIQQTVIDLLGRGYQVHIVADACSSRTQMDRTFAFERFRQSGAFVTTSDAILLQLIGDKEHQHFKAIQRLIMKTAPDSGL</sequence>
<dbReference type="EnsemblMetazoa" id="G21749.1">
    <property type="protein sequence ID" value="G21749.1:cds"/>
    <property type="gene ID" value="G21749"/>
</dbReference>
<proteinExistence type="inferred from homology"/>
<dbReference type="GeneID" id="105343648"/>
<dbReference type="PANTHER" id="PTHR14119">
    <property type="entry name" value="HYDROLASE"/>
    <property type="match status" value="1"/>
</dbReference>
<dbReference type="Pfam" id="PF00857">
    <property type="entry name" value="Isochorismatase"/>
    <property type="match status" value="1"/>
</dbReference>
<dbReference type="KEGG" id="crg:105343648"/>
<dbReference type="EnsemblMetazoa" id="G21749.2">
    <property type="protein sequence ID" value="G21749.2:cds"/>
    <property type="gene ID" value="G21749"/>
</dbReference>
<evidence type="ECO:0000313" key="3">
    <source>
        <dbReference type="EnsemblMetazoa" id="G21749.2:cds"/>
    </source>
</evidence>
<dbReference type="PANTHER" id="PTHR14119:SF3">
    <property type="entry name" value="ISOCHORISMATASE DOMAIN-CONTAINING PROTEIN 2"/>
    <property type="match status" value="1"/>
</dbReference>
<dbReference type="RefSeq" id="XP_034338315.1">
    <property type="nucleotide sequence ID" value="XM_034482424.2"/>
</dbReference>
<evidence type="ECO:0000313" key="4">
    <source>
        <dbReference type="Proteomes" id="UP000005408"/>
    </source>
</evidence>
<dbReference type="InterPro" id="IPR050993">
    <property type="entry name" value="Isochorismatase_domain"/>
</dbReference>
<accession>A0A8W8JZE9</accession>
<reference evidence="3" key="1">
    <citation type="submission" date="2022-08" db="UniProtKB">
        <authorList>
            <consortium name="EnsemblMetazoa"/>
        </authorList>
    </citation>
    <scope>IDENTIFICATION</scope>
    <source>
        <strain evidence="3">05x7-T-G4-1.051#20</strain>
    </source>
</reference>
<dbReference type="FunFam" id="3.40.50.850:FF:000001">
    <property type="entry name" value="Isochorismatase domain-containing protein 1"/>
    <property type="match status" value="1"/>
</dbReference>
<dbReference type="EnsemblMetazoa" id="G21749.3">
    <property type="protein sequence ID" value="G21749.3:cds"/>
    <property type="gene ID" value="G21749"/>
</dbReference>
<evidence type="ECO:0000256" key="1">
    <source>
        <dbReference type="ARBA" id="ARBA00006336"/>
    </source>
</evidence>
<protein>
    <recommendedName>
        <fullName evidence="2">Isochorismatase-like domain-containing protein</fullName>
    </recommendedName>
</protein>
<dbReference type="SUPFAM" id="SSF52499">
    <property type="entry name" value="Isochorismatase-like hydrolases"/>
    <property type="match status" value="1"/>
</dbReference>
<organism evidence="3 4">
    <name type="scientific">Magallana gigas</name>
    <name type="common">Pacific oyster</name>
    <name type="synonym">Crassostrea gigas</name>
    <dbReference type="NCBI Taxonomy" id="29159"/>
    <lineage>
        <taxon>Eukaryota</taxon>
        <taxon>Metazoa</taxon>
        <taxon>Spiralia</taxon>
        <taxon>Lophotrochozoa</taxon>
        <taxon>Mollusca</taxon>
        <taxon>Bivalvia</taxon>
        <taxon>Autobranchia</taxon>
        <taxon>Pteriomorphia</taxon>
        <taxon>Ostreida</taxon>
        <taxon>Ostreoidea</taxon>
        <taxon>Ostreidae</taxon>
        <taxon>Magallana</taxon>
    </lineage>
</organism>
<dbReference type="OrthoDB" id="269496at2759"/>
<dbReference type="AlphaFoldDB" id="A0A8W8JZE9"/>
<feature type="domain" description="Isochorismatase-like" evidence="2">
    <location>
        <begin position="17"/>
        <end position="166"/>
    </location>
</feature>